<evidence type="ECO:0000256" key="4">
    <source>
        <dbReference type="ARBA" id="ARBA00022679"/>
    </source>
</evidence>
<feature type="binding site" evidence="11">
    <location>
        <begin position="7"/>
        <end position="14"/>
    </location>
    <ligand>
        <name>ATP</name>
        <dbReference type="ChEBI" id="CHEBI:30616"/>
    </ligand>
</feature>
<proteinExistence type="inferred from homology"/>
<dbReference type="HAMAP" id="MF_00165">
    <property type="entry name" value="Thymidylate_kinase"/>
    <property type="match status" value="1"/>
</dbReference>
<comment type="catalytic activity">
    <reaction evidence="9 11">
        <text>dTMP + ATP = dTDP + ADP</text>
        <dbReference type="Rhea" id="RHEA:13517"/>
        <dbReference type="ChEBI" id="CHEBI:30616"/>
        <dbReference type="ChEBI" id="CHEBI:58369"/>
        <dbReference type="ChEBI" id="CHEBI:63528"/>
        <dbReference type="ChEBI" id="CHEBI:456216"/>
        <dbReference type="EC" id="2.7.4.9"/>
    </reaction>
</comment>
<evidence type="ECO:0000259" key="12">
    <source>
        <dbReference type="Pfam" id="PF02223"/>
    </source>
</evidence>
<organism evidence="13 14">
    <name type="scientific">Mycoplasmopsis mucosicanis</name>
    <dbReference type="NCBI Taxonomy" id="458208"/>
    <lineage>
        <taxon>Bacteria</taxon>
        <taxon>Bacillati</taxon>
        <taxon>Mycoplasmatota</taxon>
        <taxon>Mycoplasmoidales</taxon>
        <taxon>Metamycoplasmataceae</taxon>
        <taxon>Mycoplasmopsis</taxon>
    </lineage>
</organism>
<accession>A0A507SK14</accession>
<keyword evidence="7 11" id="KW-0418">Kinase</keyword>
<evidence type="ECO:0000256" key="11">
    <source>
        <dbReference type="HAMAP-Rule" id="MF_00165"/>
    </source>
</evidence>
<dbReference type="AlphaFoldDB" id="A0A507SK14"/>
<dbReference type="NCBIfam" id="TIGR00041">
    <property type="entry name" value="DTMP_kinase"/>
    <property type="match status" value="1"/>
</dbReference>
<dbReference type="GO" id="GO:0005829">
    <property type="term" value="C:cytosol"/>
    <property type="evidence" value="ECO:0007669"/>
    <property type="project" value="TreeGrafter"/>
</dbReference>
<dbReference type="FunFam" id="3.40.50.300:FF:000225">
    <property type="entry name" value="Thymidylate kinase"/>
    <property type="match status" value="1"/>
</dbReference>
<evidence type="ECO:0000256" key="8">
    <source>
        <dbReference type="ARBA" id="ARBA00022840"/>
    </source>
</evidence>
<protein>
    <recommendedName>
        <fullName evidence="3 11">Thymidylate kinase</fullName>
        <ecNumber evidence="2 11">2.7.4.9</ecNumber>
    </recommendedName>
    <alternativeName>
        <fullName evidence="11">dTMP kinase</fullName>
    </alternativeName>
</protein>
<dbReference type="GO" id="GO:0006227">
    <property type="term" value="P:dUDP biosynthetic process"/>
    <property type="evidence" value="ECO:0007669"/>
    <property type="project" value="TreeGrafter"/>
</dbReference>
<comment type="caution">
    <text evidence="13">The sequence shown here is derived from an EMBL/GenBank/DDBJ whole genome shotgun (WGS) entry which is preliminary data.</text>
</comment>
<dbReference type="SUPFAM" id="SSF52540">
    <property type="entry name" value="P-loop containing nucleoside triphosphate hydrolases"/>
    <property type="match status" value="1"/>
</dbReference>
<dbReference type="PANTHER" id="PTHR10344:SF4">
    <property type="entry name" value="UMP-CMP KINASE 2, MITOCHONDRIAL"/>
    <property type="match status" value="1"/>
</dbReference>
<dbReference type="Gene3D" id="3.40.50.300">
    <property type="entry name" value="P-loop containing nucleotide triphosphate hydrolases"/>
    <property type="match status" value="1"/>
</dbReference>
<evidence type="ECO:0000256" key="1">
    <source>
        <dbReference type="ARBA" id="ARBA00009776"/>
    </source>
</evidence>
<dbReference type="GO" id="GO:0005524">
    <property type="term" value="F:ATP binding"/>
    <property type="evidence" value="ECO:0007669"/>
    <property type="project" value="UniProtKB-UniRule"/>
</dbReference>
<dbReference type="GO" id="GO:0004798">
    <property type="term" value="F:dTMP kinase activity"/>
    <property type="evidence" value="ECO:0007669"/>
    <property type="project" value="UniProtKB-UniRule"/>
</dbReference>
<keyword evidence="6 11" id="KW-0547">Nucleotide-binding</keyword>
<dbReference type="EC" id="2.7.4.9" evidence="2 11"/>
<keyword evidence="4 11" id="KW-0808">Transferase</keyword>
<evidence type="ECO:0000256" key="9">
    <source>
        <dbReference type="ARBA" id="ARBA00048743"/>
    </source>
</evidence>
<dbReference type="InterPro" id="IPR039430">
    <property type="entry name" value="Thymidylate_kin-like_dom"/>
</dbReference>
<evidence type="ECO:0000256" key="2">
    <source>
        <dbReference type="ARBA" id="ARBA00012980"/>
    </source>
</evidence>
<keyword evidence="5 11" id="KW-0545">Nucleotide biosynthesis</keyword>
<dbReference type="PANTHER" id="PTHR10344">
    <property type="entry name" value="THYMIDYLATE KINASE"/>
    <property type="match status" value="1"/>
</dbReference>
<feature type="domain" description="Thymidylate kinase-like" evidence="12">
    <location>
        <begin position="5"/>
        <end position="200"/>
    </location>
</feature>
<evidence type="ECO:0000256" key="7">
    <source>
        <dbReference type="ARBA" id="ARBA00022777"/>
    </source>
</evidence>
<keyword evidence="8 11" id="KW-0067">ATP-binding</keyword>
<dbReference type="GO" id="GO:0006233">
    <property type="term" value="P:dTDP biosynthetic process"/>
    <property type="evidence" value="ECO:0007669"/>
    <property type="project" value="InterPro"/>
</dbReference>
<dbReference type="InterPro" id="IPR018094">
    <property type="entry name" value="Thymidylate_kinase"/>
</dbReference>
<dbReference type="Pfam" id="PF02223">
    <property type="entry name" value="Thymidylate_kin"/>
    <property type="match status" value="1"/>
</dbReference>
<dbReference type="Proteomes" id="UP000320801">
    <property type="component" value="Unassembled WGS sequence"/>
</dbReference>
<keyword evidence="14" id="KW-1185">Reference proteome</keyword>
<dbReference type="RefSeq" id="WP_141483864.1">
    <property type="nucleotide sequence ID" value="NZ_SMDN01000005.1"/>
</dbReference>
<comment type="function">
    <text evidence="10 11">Phosphorylation of dTMP to form dTDP in both de novo and salvage pathways of dTTP synthesis.</text>
</comment>
<evidence type="ECO:0000256" key="3">
    <source>
        <dbReference type="ARBA" id="ARBA00017144"/>
    </source>
</evidence>
<evidence type="ECO:0000256" key="6">
    <source>
        <dbReference type="ARBA" id="ARBA00022741"/>
    </source>
</evidence>
<dbReference type="OrthoDB" id="9774907at2"/>
<name>A0A507SK14_9BACT</name>
<reference evidence="13 14" key="1">
    <citation type="submission" date="2019-03" db="EMBL/GenBank/DDBJ databases">
        <title>Characterization of a novel Mycoplasma cynos real-time PCR assay.</title>
        <authorList>
            <person name="Tallmadge R.L."/>
            <person name="Mitchell P.K."/>
            <person name="Goodman L."/>
        </authorList>
    </citation>
    <scope>NUCLEOTIDE SEQUENCE [LARGE SCALE GENOMIC DNA]</scope>
    <source>
        <strain evidence="13 14">1642</strain>
    </source>
</reference>
<evidence type="ECO:0000313" key="13">
    <source>
        <dbReference type="EMBL" id="TQC51591.1"/>
    </source>
</evidence>
<dbReference type="CDD" id="cd01672">
    <property type="entry name" value="TMPK"/>
    <property type="match status" value="1"/>
</dbReference>
<dbReference type="InterPro" id="IPR027417">
    <property type="entry name" value="P-loop_NTPase"/>
</dbReference>
<evidence type="ECO:0000256" key="5">
    <source>
        <dbReference type="ARBA" id="ARBA00022727"/>
    </source>
</evidence>
<evidence type="ECO:0000313" key="14">
    <source>
        <dbReference type="Proteomes" id="UP000320801"/>
    </source>
</evidence>
<dbReference type="EMBL" id="SMDN01000005">
    <property type="protein sequence ID" value="TQC51591.1"/>
    <property type="molecule type" value="Genomic_DNA"/>
</dbReference>
<dbReference type="GO" id="GO:0006235">
    <property type="term" value="P:dTTP biosynthetic process"/>
    <property type="evidence" value="ECO:0007669"/>
    <property type="project" value="UniProtKB-UniRule"/>
</dbReference>
<comment type="similarity">
    <text evidence="1 11">Belongs to the thymidylate kinase family.</text>
</comment>
<gene>
    <name evidence="11" type="primary">tmk</name>
    <name evidence="13" type="ORF">E1I18_01645</name>
</gene>
<evidence type="ECO:0000256" key="10">
    <source>
        <dbReference type="ARBA" id="ARBA00057735"/>
    </source>
</evidence>
<sequence length="223" mass="25627">MFITFEGPDASGKTTIISKLTEFLSAKFPNLKYITTREPGGKNIVEAEKIRKIILDKNTVLSPEAEAMLYSASRRIHLERVIWPALKENNLVICDRYVDSFFAYQGIARNLGLDFARSLTNLVIENTMPDITFFLKITPEQSKARLDDLRIVDEHDRMDKESDIFRKKVYEGYLALIENEPDRFIVIDASRSVEEVKNEIISKLLNNEKFSKWLCEVGENVTG</sequence>